<sequence>MYTSATSVFVLLAVGATAMVLPRDDCSSIMEYQNLVQNAPFSLPNEVVANAECTSTLTTECQIEKGYAHTVSFETTISGSVSVGLDIDKIFSLGVEAGFAFTWGTADETSTGITLICPEGGIQCAAMATAQAVIITGQTRLPPGGLGCPGDNDWHNFTIQAPLKNAPNDGGSVTNFQICLENCGSAAFPDSCETTKESGIVPCPGSAAACQGSFGGTCSSIPTPPA</sequence>
<name>A0ACB6RFE5_9PLEO</name>
<accession>A0ACB6RFE5</accession>
<evidence type="ECO:0000313" key="1">
    <source>
        <dbReference type="EMBL" id="KAF2477052.1"/>
    </source>
</evidence>
<comment type="caution">
    <text evidence="1">The sequence shown here is derived from an EMBL/GenBank/DDBJ whole genome shotgun (WGS) entry which is preliminary data.</text>
</comment>
<dbReference type="Proteomes" id="UP000799755">
    <property type="component" value="Unassembled WGS sequence"/>
</dbReference>
<protein>
    <submittedName>
        <fullName evidence="1">Uncharacterized protein</fullName>
    </submittedName>
</protein>
<keyword evidence="2" id="KW-1185">Reference proteome</keyword>
<reference evidence="1" key="1">
    <citation type="journal article" date="2020" name="Stud. Mycol.">
        <title>101 Dothideomycetes genomes: a test case for predicting lifestyles and emergence of pathogens.</title>
        <authorList>
            <person name="Haridas S."/>
            <person name="Albert R."/>
            <person name="Binder M."/>
            <person name="Bloem J."/>
            <person name="Labutti K."/>
            <person name="Salamov A."/>
            <person name="Andreopoulos B."/>
            <person name="Baker S."/>
            <person name="Barry K."/>
            <person name="Bills G."/>
            <person name="Bluhm B."/>
            <person name="Cannon C."/>
            <person name="Castanera R."/>
            <person name="Culley D."/>
            <person name="Daum C."/>
            <person name="Ezra D."/>
            <person name="Gonzalez J."/>
            <person name="Henrissat B."/>
            <person name="Kuo A."/>
            <person name="Liang C."/>
            <person name="Lipzen A."/>
            <person name="Lutzoni F."/>
            <person name="Magnuson J."/>
            <person name="Mondo S."/>
            <person name="Nolan M."/>
            <person name="Ohm R."/>
            <person name="Pangilinan J."/>
            <person name="Park H.-J."/>
            <person name="Ramirez L."/>
            <person name="Alfaro M."/>
            <person name="Sun H."/>
            <person name="Tritt A."/>
            <person name="Yoshinaga Y."/>
            <person name="Zwiers L.-H."/>
            <person name="Turgeon B."/>
            <person name="Goodwin S."/>
            <person name="Spatafora J."/>
            <person name="Crous P."/>
            <person name="Grigoriev I."/>
        </authorList>
    </citation>
    <scope>NUCLEOTIDE SEQUENCE</scope>
    <source>
        <strain evidence="1">ATCC 200398</strain>
    </source>
</reference>
<evidence type="ECO:0000313" key="2">
    <source>
        <dbReference type="Proteomes" id="UP000799755"/>
    </source>
</evidence>
<dbReference type="EMBL" id="MU003493">
    <property type="protein sequence ID" value="KAF2477052.1"/>
    <property type="molecule type" value="Genomic_DNA"/>
</dbReference>
<gene>
    <name evidence="1" type="ORF">BDR25DRAFT_309365</name>
</gene>
<proteinExistence type="predicted"/>
<organism evidence="1 2">
    <name type="scientific">Lindgomyces ingoldianus</name>
    <dbReference type="NCBI Taxonomy" id="673940"/>
    <lineage>
        <taxon>Eukaryota</taxon>
        <taxon>Fungi</taxon>
        <taxon>Dikarya</taxon>
        <taxon>Ascomycota</taxon>
        <taxon>Pezizomycotina</taxon>
        <taxon>Dothideomycetes</taxon>
        <taxon>Pleosporomycetidae</taxon>
        <taxon>Pleosporales</taxon>
        <taxon>Lindgomycetaceae</taxon>
        <taxon>Lindgomyces</taxon>
    </lineage>
</organism>